<dbReference type="InterPro" id="IPR033939">
    <property type="entry name" value="BCAT_family"/>
</dbReference>
<keyword evidence="11" id="KW-0663">Pyridoxal phosphate</keyword>
<organism evidence="17 18">
    <name type="scientific">Xanthocytophaga flava</name>
    <dbReference type="NCBI Taxonomy" id="3048013"/>
    <lineage>
        <taxon>Bacteria</taxon>
        <taxon>Pseudomonadati</taxon>
        <taxon>Bacteroidota</taxon>
        <taxon>Cytophagia</taxon>
        <taxon>Cytophagales</taxon>
        <taxon>Rhodocytophagaceae</taxon>
        <taxon>Xanthocytophaga</taxon>
    </lineage>
</organism>
<gene>
    <name evidence="17" type="ORF">QNI16_07435</name>
</gene>
<dbReference type="CDD" id="cd01557">
    <property type="entry name" value="BCAT_beta_family"/>
    <property type="match status" value="1"/>
</dbReference>
<evidence type="ECO:0000256" key="11">
    <source>
        <dbReference type="ARBA" id="ARBA00022898"/>
    </source>
</evidence>
<dbReference type="Pfam" id="PF01063">
    <property type="entry name" value="Aminotran_4"/>
    <property type="match status" value="1"/>
</dbReference>
<comment type="caution">
    <text evidence="17">The sequence shown here is derived from an EMBL/GenBank/DDBJ whole genome shotgun (WGS) entry which is preliminary data.</text>
</comment>
<dbReference type="SUPFAM" id="SSF56752">
    <property type="entry name" value="D-aminoacid aminotransferase-like PLP-dependent enzymes"/>
    <property type="match status" value="1"/>
</dbReference>
<comment type="catalytic activity">
    <reaction evidence="15">
        <text>L-leucine + 2-oxoglutarate = 4-methyl-2-oxopentanoate + L-glutamate</text>
        <dbReference type="Rhea" id="RHEA:18321"/>
        <dbReference type="ChEBI" id="CHEBI:16810"/>
        <dbReference type="ChEBI" id="CHEBI:17865"/>
        <dbReference type="ChEBI" id="CHEBI:29985"/>
        <dbReference type="ChEBI" id="CHEBI:57427"/>
        <dbReference type="EC" id="2.6.1.42"/>
    </reaction>
</comment>
<name>A0AAE3QNQ8_9BACT</name>
<dbReference type="AlphaFoldDB" id="A0AAE3QNQ8"/>
<dbReference type="Gene3D" id="3.20.10.10">
    <property type="entry name" value="D-amino Acid Aminotransferase, subunit A, domain 2"/>
    <property type="match status" value="1"/>
</dbReference>
<comment type="pathway">
    <text evidence="5">Amino-acid biosynthesis; L-leucine biosynthesis; L-leucine from 3-methyl-2-oxobutanoate: step 4/4.</text>
</comment>
<comment type="pathway">
    <text evidence="3">Amino-acid biosynthesis; L-isoleucine biosynthesis; L-isoleucine from 2-oxobutanoate: step 4/4.</text>
</comment>
<evidence type="ECO:0000256" key="12">
    <source>
        <dbReference type="ARBA" id="ARBA00023304"/>
    </source>
</evidence>
<keyword evidence="12" id="KW-0100">Branched-chain amino acid biosynthesis</keyword>
<dbReference type="InterPro" id="IPR001544">
    <property type="entry name" value="Aminotrans_IV"/>
</dbReference>
<comment type="cofactor">
    <cofactor evidence="1">
        <name>pyridoxal 5'-phosphate</name>
        <dbReference type="ChEBI" id="CHEBI:597326"/>
    </cofactor>
</comment>
<dbReference type="InterPro" id="IPR043132">
    <property type="entry name" value="BCAT-like_C"/>
</dbReference>
<evidence type="ECO:0000256" key="2">
    <source>
        <dbReference type="ARBA" id="ARBA00003109"/>
    </source>
</evidence>
<evidence type="ECO:0000256" key="10">
    <source>
        <dbReference type="ARBA" id="ARBA00022679"/>
    </source>
</evidence>
<protein>
    <recommendedName>
        <fullName evidence="7">branched-chain-amino-acid transaminase</fullName>
        <ecNumber evidence="7">2.6.1.42</ecNumber>
    </recommendedName>
</protein>
<dbReference type="Gene3D" id="3.30.470.10">
    <property type="match status" value="1"/>
</dbReference>
<dbReference type="PIRSF" id="PIRSF006468">
    <property type="entry name" value="BCAT1"/>
    <property type="match status" value="1"/>
</dbReference>
<feature type="modified residue" description="N6-(pyridoxal phosphate)lysine" evidence="16">
    <location>
        <position position="195"/>
    </location>
</feature>
<evidence type="ECO:0000256" key="15">
    <source>
        <dbReference type="ARBA" id="ARBA00049229"/>
    </source>
</evidence>
<sequence length="354" mass="38543">MVDTLAFPIEKTTQSRLSQVDFTNLGFGKYYSDHMFIAEYAEGKWHSPRIIPYGDLSLSPATSALHYGQAVFEGLKAYKNAEGEVLIFRPEANAQRLNASAERLAMPALPEDIFINGLQQLLTLDKDWVPAAAGHSLYIRPFMFATDAYTGVRPSETYYFIIFTCPVGVYYNKPVRVKVETEFTRAAKGGTGAAKAAGNYAASLLPATLAQKAGYDQLLWTDAKTHEYFEESGTMNVMFVIDGKLITPATSDSILKGITRDSVLKVAQKLGIPTEERAVSVKEVIDAAKNGTLQEAFGVGTAATIAPIAVIGHEGTDYTLPAVENRTIAPRIQTALDDIKTGKAADPFGWILKV</sequence>
<evidence type="ECO:0000256" key="5">
    <source>
        <dbReference type="ARBA" id="ARBA00005072"/>
    </source>
</evidence>
<evidence type="ECO:0000256" key="16">
    <source>
        <dbReference type="PIRSR" id="PIRSR006468-1"/>
    </source>
</evidence>
<dbReference type="Proteomes" id="UP001241110">
    <property type="component" value="Unassembled WGS sequence"/>
</dbReference>
<evidence type="ECO:0000256" key="13">
    <source>
        <dbReference type="ARBA" id="ARBA00048212"/>
    </source>
</evidence>
<keyword evidence="9" id="KW-0028">Amino-acid biosynthesis</keyword>
<evidence type="ECO:0000256" key="4">
    <source>
        <dbReference type="ARBA" id="ARBA00004931"/>
    </source>
</evidence>
<comment type="catalytic activity">
    <reaction evidence="13">
        <text>L-valine + 2-oxoglutarate = 3-methyl-2-oxobutanoate + L-glutamate</text>
        <dbReference type="Rhea" id="RHEA:24813"/>
        <dbReference type="ChEBI" id="CHEBI:11851"/>
        <dbReference type="ChEBI" id="CHEBI:16810"/>
        <dbReference type="ChEBI" id="CHEBI:29985"/>
        <dbReference type="ChEBI" id="CHEBI:57762"/>
        <dbReference type="EC" id="2.6.1.42"/>
    </reaction>
</comment>
<evidence type="ECO:0000256" key="1">
    <source>
        <dbReference type="ARBA" id="ARBA00001933"/>
    </source>
</evidence>
<reference evidence="17" key="1">
    <citation type="submission" date="2023-05" db="EMBL/GenBank/DDBJ databases">
        <authorList>
            <person name="Zhang X."/>
        </authorList>
    </citation>
    <scope>NUCLEOTIDE SEQUENCE</scope>
    <source>
        <strain evidence="17">YF14B1</strain>
    </source>
</reference>
<accession>A0AAE3QNQ8</accession>
<dbReference type="GO" id="GO:0008652">
    <property type="term" value="P:amino acid biosynthetic process"/>
    <property type="evidence" value="ECO:0007669"/>
    <property type="project" value="UniProtKB-KW"/>
</dbReference>
<dbReference type="PANTHER" id="PTHR11825">
    <property type="entry name" value="SUBGROUP IIII AMINOTRANSFERASE"/>
    <property type="match status" value="1"/>
</dbReference>
<evidence type="ECO:0000256" key="7">
    <source>
        <dbReference type="ARBA" id="ARBA00013053"/>
    </source>
</evidence>
<comment type="pathway">
    <text evidence="4">Amino-acid biosynthesis; L-valine biosynthesis; L-valine from pyruvate: step 4/4.</text>
</comment>
<dbReference type="InterPro" id="IPR036038">
    <property type="entry name" value="Aminotransferase-like"/>
</dbReference>
<evidence type="ECO:0000256" key="3">
    <source>
        <dbReference type="ARBA" id="ARBA00004824"/>
    </source>
</evidence>
<dbReference type="EMBL" id="JASJOS010000003">
    <property type="protein sequence ID" value="MDJ1480311.1"/>
    <property type="molecule type" value="Genomic_DNA"/>
</dbReference>
<dbReference type="PANTHER" id="PTHR11825:SF44">
    <property type="entry name" value="BRANCHED-CHAIN-AMINO-ACID AMINOTRANSFERASE"/>
    <property type="match status" value="1"/>
</dbReference>
<evidence type="ECO:0000256" key="9">
    <source>
        <dbReference type="ARBA" id="ARBA00022605"/>
    </source>
</evidence>
<evidence type="ECO:0000256" key="8">
    <source>
        <dbReference type="ARBA" id="ARBA00022576"/>
    </source>
</evidence>
<proteinExistence type="inferred from homology"/>
<dbReference type="RefSeq" id="WP_313976884.1">
    <property type="nucleotide sequence ID" value="NZ_JASJOS010000003.1"/>
</dbReference>
<dbReference type="NCBIfam" id="NF009897">
    <property type="entry name" value="PRK13357.1"/>
    <property type="match status" value="1"/>
</dbReference>
<comment type="function">
    <text evidence="2">Acts on leucine, isoleucine and valine.</text>
</comment>
<evidence type="ECO:0000313" key="17">
    <source>
        <dbReference type="EMBL" id="MDJ1480311.1"/>
    </source>
</evidence>
<dbReference type="InterPro" id="IPR005786">
    <property type="entry name" value="B_amino_transII"/>
</dbReference>
<dbReference type="GO" id="GO:0009082">
    <property type="term" value="P:branched-chain amino acid biosynthetic process"/>
    <property type="evidence" value="ECO:0007669"/>
    <property type="project" value="UniProtKB-KW"/>
</dbReference>
<keyword evidence="10 17" id="KW-0808">Transferase</keyword>
<evidence type="ECO:0000256" key="6">
    <source>
        <dbReference type="ARBA" id="ARBA00009320"/>
    </source>
</evidence>
<keyword evidence="8 17" id="KW-0032">Aminotransferase</keyword>
<dbReference type="NCBIfam" id="TIGR01123">
    <property type="entry name" value="ilvE_II"/>
    <property type="match status" value="1"/>
</dbReference>
<dbReference type="GO" id="GO:0004084">
    <property type="term" value="F:branched-chain-amino-acid transaminase activity"/>
    <property type="evidence" value="ECO:0007669"/>
    <property type="project" value="UniProtKB-EC"/>
</dbReference>
<comment type="similarity">
    <text evidence="6">Belongs to the class-IV pyridoxal-phosphate-dependent aminotransferase family.</text>
</comment>
<dbReference type="InterPro" id="IPR043131">
    <property type="entry name" value="BCAT-like_N"/>
</dbReference>
<dbReference type="EC" id="2.6.1.42" evidence="7"/>
<evidence type="ECO:0000256" key="14">
    <source>
        <dbReference type="ARBA" id="ARBA00048798"/>
    </source>
</evidence>
<evidence type="ECO:0000313" key="18">
    <source>
        <dbReference type="Proteomes" id="UP001241110"/>
    </source>
</evidence>
<comment type="catalytic activity">
    <reaction evidence="14">
        <text>L-isoleucine + 2-oxoglutarate = (S)-3-methyl-2-oxopentanoate + L-glutamate</text>
        <dbReference type="Rhea" id="RHEA:24801"/>
        <dbReference type="ChEBI" id="CHEBI:16810"/>
        <dbReference type="ChEBI" id="CHEBI:29985"/>
        <dbReference type="ChEBI" id="CHEBI:35146"/>
        <dbReference type="ChEBI" id="CHEBI:58045"/>
        <dbReference type="EC" id="2.6.1.42"/>
    </reaction>
</comment>